<dbReference type="STRING" id="914234.M2QYD0"/>
<keyword evidence="5" id="KW-1185">Reference proteome</keyword>
<evidence type="ECO:0000256" key="2">
    <source>
        <dbReference type="ARBA" id="ARBA00022737"/>
    </source>
</evidence>
<sequence>MSRIHQSSSSRPSQRPPPSPSRPPPSPSRPGLSAASRTRATPSSPSPSLRTQASQKSLKTGKVPARRASPPQDEPPTPKPTLSIREQIALKRAEAQKSSAQSKPSRNDDAFGFGGLEDALPTVKRQVVDQDVDLGRWSVKETIERARTSGSVNLASRTLPCIPSALFEIHLGVKPEPLPSVPEEPPVSNDSESSASRRRGGQEEPSWYDAQDLEILKAWSNEIVEIQPEISMFGSLKIIDLHNNQIVSLPDSFADLTALTTLDLSHNKLASLPANLWALPNLTTLNISHNELTALPFREPFGPGSNPLARTNDSRGDWFRQTITRATTPLPRLTYLDASHNHLVASAIDHAPDADSLPASLNKLDLSSNPLGLSTKLLGALARLDRLRELRMEYADIGDESFRLDTFAASAGAIFPALRLLELGETAVTRPAVEGAFVTPAFTHQLEFEVTLEEPREGVLRVVLGKKVVKEAWELEAERRAKARGARQATAGTGSGQQSRATNGASGQKEVLKEQWEIEAEQGLFTEGARRRARAAAAAQSSQSSPSTPAQQKTSSPAEKEAWEIDAERGMLTAGAQRRARAAALAASATASDQAAPSRAASPTPSAPGTSSALMSPQYYAAATQTLTLPPSQPPAKNLHSRSFSLAPSLGAKSSSPGAASELALAIPTPTLPLATIVAQPLAQNLKILVLANRRADPSFTLPSGAQGPFLSNLEELSFENCNLGDNVPIVREDSAGRETKPLIALLTELFPSLRTLNLSYNALTSAALGADALKNLILASPAEQDGEEVVRRKGLRHLRLRGNRLAELDGLQELALAFKGNRNVPEWKLEELDLRDNEVGRLPAELGLLPLDVFLVDGNTFRVPPRRVWEREGTKGLLSWLRGRIE</sequence>
<keyword evidence="2" id="KW-0677">Repeat</keyword>
<feature type="region of interest" description="Disordered" evidence="3">
    <location>
        <begin position="480"/>
        <end position="510"/>
    </location>
</feature>
<dbReference type="HOGENOM" id="CLU_016742_0_0_1"/>
<feature type="region of interest" description="Disordered" evidence="3">
    <location>
        <begin position="1"/>
        <end position="113"/>
    </location>
</feature>
<dbReference type="GO" id="GO:0005737">
    <property type="term" value="C:cytoplasm"/>
    <property type="evidence" value="ECO:0007669"/>
    <property type="project" value="TreeGrafter"/>
</dbReference>
<dbReference type="InterPro" id="IPR050216">
    <property type="entry name" value="LRR_domain-containing"/>
</dbReference>
<dbReference type="PANTHER" id="PTHR48051">
    <property type="match status" value="1"/>
</dbReference>
<accession>M2QYD0</accession>
<evidence type="ECO:0008006" key="6">
    <source>
        <dbReference type="Google" id="ProtNLM"/>
    </source>
</evidence>
<dbReference type="InterPro" id="IPR001611">
    <property type="entry name" value="Leu-rich_rpt"/>
</dbReference>
<keyword evidence="1" id="KW-0433">Leucine-rich repeat</keyword>
<dbReference type="SMART" id="SM00364">
    <property type="entry name" value="LRR_BAC"/>
    <property type="match status" value="4"/>
</dbReference>
<feature type="compositionally biased region" description="Polar residues" evidence="3">
    <location>
        <begin position="496"/>
        <end position="506"/>
    </location>
</feature>
<evidence type="ECO:0000313" key="5">
    <source>
        <dbReference type="Proteomes" id="UP000016930"/>
    </source>
</evidence>
<feature type="region of interest" description="Disordered" evidence="3">
    <location>
        <begin position="528"/>
        <end position="561"/>
    </location>
</feature>
<evidence type="ECO:0000256" key="1">
    <source>
        <dbReference type="ARBA" id="ARBA00022614"/>
    </source>
</evidence>
<dbReference type="PROSITE" id="PS51450">
    <property type="entry name" value="LRR"/>
    <property type="match status" value="4"/>
</dbReference>
<feature type="region of interest" description="Disordered" evidence="3">
    <location>
        <begin position="589"/>
        <end position="613"/>
    </location>
</feature>
<dbReference type="PANTHER" id="PTHR48051:SF1">
    <property type="entry name" value="RAS SUPPRESSOR PROTEIN 1"/>
    <property type="match status" value="1"/>
</dbReference>
<dbReference type="Gene3D" id="3.80.10.10">
    <property type="entry name" value="Ribonuclease Inhibitor"/>
    <property type="match status" value="3"/>
</dbReference>
<evidence type="ECO:0000313" key="4">
    <source>
        <dbReference type="EMBL" id="EMD31531.1"/>
    </source>
</evidence>
<dbReference type="OrthoDB" id="1517790at2759"/>
<evidence type="ECO:0000256" key="3">
    <source>
        <dbReference type="SAM" id="MobiDB-lite"/>
    </source>
</evidence>
<feature type="region of interest" description="Disordered" evidence="3">
    <location>
        <begin position="177"/>
        <end position="205"/>
    </location>
</feature>
<protein>
    <recommendedName>
        <fullName evidence="6">L domain-like protein</fullName>
    </recommendedName>
</protein>
<dbReference type="PRINTS" id="PR00019">
    <property type="entry name" value="LEURICHRPT"/>
</dbReference>
<dbReference type="SUPFAM" id="SSF52058">
    <property type="entry name" value="L domain-like"/>
    <property type="match status" value="1"/>
</dbReference>
<dbReference type="InterPro" id="IPR003591">
    <property type="entry name" value="Leu-rich_rpt_typical-subtyp"/>
</dbReference>
<dbReference type="EMBL" id="KB445818">
    <property type="protein sequence ID" value="EMD31531.1"/>
    <property type="molecule type" value="Genomic_DNA"/>
</dbReference>
<feature type="compositionally biased region" description="Low complexity" evidence="3">
    <location>
        <begin position="1"/>
        <end position="13"/>
    </location>
</feature>
<dbReference type="Proteomes" id="UP000016930">
    <property type="component" value="Unassembled WGS sequence"/>
</dbReference>
<name>M2QYD0_CERS8</name>
<organism evidence="4 5">
    <name type="scientific">Ceriporiopsis subvermispora (strain B)</name>
    <name type="common">White-rot fungus</name>
    <name type="synonym">Gelatoporia subvermispora</name>
    <dbReference type="NCBI Taxonomy" id="914234"/>
    <lineage>
        <taxon>Eukaryota</taxon>
        <taxon>Fungi</taxon>
        <taxon>Dikarya</taxon>
        <taxon>Basidiomycota</taxon>
        <taxon>Agaricomycotina</taxon>
        <taxon>Agaricomycetes</taxon>
        <taxon>Polyporales</taxon>
        <taxon>Gelatoporiaceae</taxon>
        <taxon>Gelatoporia</taxon>
    </lineage>
</organism>
<dbReference type="Pfam" id="PF13855">
    <property type="entry name" value="LRR_8"/>
    <property type="match status" value="1"/>
</dbReference>
<dbReference type="InterPro" id="IPR032675">
    <property type="entry name" value="LRR_dom_sf"/>
</dbReference>
<dbReference type="AlphaFoldDB" id="M2QYD0"/>
<reference evidence="4 5" key="1">
    <citation type="journal article" date="2012" name="Proc. Natl. Acad. Sci. U.S.A.">
        <title>Comparative genomics of Ceriporiopsis subvermispora and Phanerochaete chrysosporium provide insight into selective ligninolysis.</title>
        <authorList>
            <person name="Fernandez-Fueyo E."/>
            <person name="Ruiz-Duenas F.J."/>
            <person name="Ferreira P."/>
            <person name="Floudas D."/>
            <person name="Hibbett D.S."/>
            <person name="Canessa P."/>
            <person name="Larrondo L.F."/>
            <person name="James T.Y."/>
            <person name="Seelenfreund D."/>
            <person name="Lobos S."/>
            <person name="Polanco R."/>
            <person name="Tello M."/>
            <person name="Honda Y."/>
            <person name="Watanabe T."/>
            <person name="Watanabe T."/>
            <person name="Ryu J.S."/>
            <person name="Kubicek C.P."/>
            <person name="Schmoll M."/>
            <person name="Gaskell J."/>
            <person name="Hammel K.E."/>
            <person name="St John F.J."/>
            <person name="Vanden Wymelenberg A."/>
            <person name="Sabat G."/>
            <person name="Splinter BonDurant S."/>
            <person name="Syed K."/>
            <person name="Yadav J.S."/>
            <person name="Doddapaneni H."/>
            <person name="Subramanian V."/>
            <person name="Lavin J.L."/>
            <person name="Oguiza J.A."/>
            <person name="Perez G."/>
            <person name="Pisabarro A.G."/>
            <person name="Ramirez L."/>
            <person name="Santoyo F."/>
            <person name="Master E."/>
            <person name="Coutinho P.M."/>
            <person name="Henrissat B."/>
            <person name="Lombard V."/>
            <person name="Magnuson J.K."/>
            <person name="Kuees U."/>
            <person name="Hori C."/>
            <person name="Igarashi K."/>
            <person name="Samejima M."/>
            <person name="Held B.W."/>
            <person name="Barry K.W."/>
            <person name="LaButti K.M."/>
            <person name="Lapidus A."/>
            <person name="Lindquist E.A."/>
            <person name="Lucas S.M."/>
            <person name="Riley R."/>
            <person name="Salamov A.A."/>
            <person name="Hoffmeister D."/>
            <person name="Schwenk D."/>
            <person name="Hadar Y."/>
            <person name="Yarden O."/>
            <person name="de Vries R.P."/>
            <person name="Wiebenga A."/>
            <person name="Stenlid J."/>
            <person name="Eastwood D."/>
            <person name="Grigoriev I.V."/>
            <person name="Berka R.M."/>
            <person name="Blanchette R.A."/>
            <person name="Kersten P."/>
            <person name="Martinez A.T."/>
            <person name="Vicuna R."/>
            <person name="Cullen D."/>
        </authorList>
    </citation>
    <scope>NUCLEOTIDE SEQUENCE [LARGE SCALE GENOMIC DNA]</scope>
    <source>
        <strain evidence="4 5">B</strain>
    </source>
</reference>
<feature type="compositionally biased region" description="Pro residues" evidence="3">
    <location>
        <begin position="14"/>
        <end position="28"/>
    </location>
</feature>
<dbReference type="SMART" id="SM00369">
    <property type="entry name" value="LRR_TYP"/>
    <property type="match status" value="6"/>
</dbReference>
<feature type="compositionally biased region" description="Low complexity" evidence="3">
    <location>
        <begin position="29"/>
        <end position="51"/>
    </location>
</feature>
<gene>
    <name evidence="4" type="ORF">CERSUDRAFT_100387</name>
</gene>
<proteinExistence type="predicted"/>
<dbReference type="Pfam" id="PF13516">
    <property type="entry name" value="LRR_6"/>
    <property type="match status" value="2"/>
</dbReference>
<feature type="compositionally biased region" description="Low complexity" evidence="3">
    <location>
        <begin position="535"/>
        <end position="557"/>
    </location>
</feature>